<accession>A0A1H5S052</accession>
<evidence type="ECO:0000313" key="2">
    <source>
        <dbReference type="EMBL" id="SEF43151.1"/>
    </source>
</evidence>
<dbReference type="RefSeq" id="WP_041352349.1">
    <property type="nucleotide sequence ID" value="NC_007614.1"/>
</dbReference>
<dbReference type="Proteomes" id="UP000236751">
    <property type="component" value="Unassembled WGS sequence"/>
</dbReference>
<dbReference type="OrthoDB" id="5377264at2"/>
<dbReference type="EMBL" id="FNVK01000001">
    <property type="protein sequence ID" value="SEF43151.1"/>
    <property type="molecule type" value="Genomic_DNA"/>
</dbReference>
<reference evidence="2 3" key="1">
    <citation type="submission" date="2016-10" db="EMBL/GenBank/DDBJ databases">
        <authorList>
            <person name="de Groot N.N."/>
        </authorList>
    </citation>
    <scope>NUCLEOTIDE SEQUENCE [LARGE SCALE GENOMIC DNA]</scope>
    <source>
        <strain evidence="2 3">Nl13</strain>
    </source>
</reference>
<gene>
    <name evidence="2" type="ORF">SAMN05216403_101272</name>
</gene>
<name>A0A1H5S052_NITMU</name>
<feature type="region of interest" description="Disordered" evidence="1">
    <location>
        <begin position="1"/>
        <end position="61"/>
    </location>
</feature>
<feature type="compositionally biased region" description="Basic and acidic residues" evidence="1">
    <location>
        <begin position="1"/>
        <end position="11"/>
    </location>
</feature>
<dbReference type="AlphaFoldDB" id="A0A1H5S052"/>
<protein>
    <submittedName>
        <fullName evidence="2">Extracellular elastinolytic metalloproteinase</fullName>
    </submittedName>
</protein>
<proteinExistence type="predicted"/>
<evidence type="ECO:0000313" key="3">
    <source>
        <dbReference type="Proteomes" id="UP000236751"/>
    </source>
</evidence>
<organism evidence="2 3">
    <name type="scientific">Nitrosospira multiformis (strain ATCC 25196 / NCIMB 11849 / C 71)</name>
    <dbReference type="NCBI Taxonomy" id="323848"/>
    <lineage>
        <taxon>Bacteria</taxon>
        <taxon>Pseudomonadati</taxon>
        <taxon>Pseudomonadota</taxon>
        <taxon>Betaproteobacteria</taxon>
        <taxon>Nitrosomonadales</taxon>
        <taxon>Nitrosomonadaceae</taxon>
        <taxon>Nitrosospira</taxon>
    </lineage>
</organism>
<evidence type="ECO:0000256" key="1">
    <source>
        <dbReference type="SAM" id="MobiDB-lite"/>
    </source>
</evidence>
<sequence length="141" mass="15104">MSRELDRRDFSTNKVTPVQEAELNSRASDVSTRLPGGHPVRISSFDATTGNPRVITSDGASAEKGNYIPRALDHVRSVSGVLGLAVTQPPEFTVDPHIQGTSSGAVIVHLQQQYKGIPIFQAAQAVRFRPGCAAPCAWPGR</sequence>